<dbReference type="Proteomes" id="UP000434276">
    <property type="component" value="Unassembled WGS sequence"/>
</dbReference>
<reference evidence="4 5" key="1">
    <citation type="submission" date="2019-12" db="EMBL/GenBank/DDBJ databases">
        <authorList>
            <person name="Jiao W.-B."/>
            <person name="Schneeberger K."/>
        </authorList>
    </citation>
    <scope>NUCLEOTIDE SEQUENCE [LARGE SCALE GENOMIC DNA]</scope>
    <source>
        <strain evidence="5">cv. C24</strain>
    </source>
</reference>
<dbReference type="OrthoDB" id="6159137at2759"/>
<dbReference type="Gene3D" id="3.30.70.330">
    <property type="match status" value="1"/>
</dbReference>
<keyword evidence="1" id="KW-0694">RNA-binding</keyword>
<dbReference type="FunFam" id="3.30.70.330:FF:000790">
    <property type="entry name" value="Serine/arginine-rich splicing factor SR45a"/>
    <property type="match status" value="1"/>
</dbReference>
<evidence type="ECO:0000259" key="3">
    <source>
        <dbReference type="PROSITE" id="PS50102"/>
    </source>
</evidence>
<feature type="region of interest" description="Disordered" evidence="2">
    <location>
        <begin position="15"/>
        <end position="55"/>
    </location>
</feature>
<dbReference type="AlphaFoldDB" id="A0A5S9T496"/>
<dbReference type="EMBL" id="CACSHJ010000087">
    <property type="protein sequence ID" value="CAA0174914.1"/>
    <property type="molecule type" value="Genomic_DNA"/>
</dbReference>
<feature type="region of interest" description="Disordered" evidence="2">
    <location>
        <begin position="278"/>
        <end position="299"/>
    </location>
</feature>
<evidence type="ECO:0000313" key="4">
    <source>
        <dbReference type="EMBL" id="CAA0174914.1"/>
    </source>
</evidence>
<evidence type="ECO:0000256" key="2">
    <source>
        <dbReference type="SAM" id="MobiDB-lite"/>
    </source>
</evidence>
<dbReference type="Pfam" id="PF00076">
    <property type="entry name" value="RRM_1"/>
    <property type="match status" value="1"/>
</dbReference>
<organism evidence="4 5">
    <name type="scientific">Arabidopsis thaliana</name>
    <name type="common">Mouse-ear cress</name>
    <dbReference type="NCBI Taxonomy" id="3702"/>
    <lineage>
        <taxon>Eukaryota</taxon>
        <taxon>Viridiplantae</taxon>
        <taxon>Streptophyta</taxon>
        <taxon>Embryophyta</taxon>
        <taxon>Tracheophyta</taxon>
        <taxon>Spermatophyta</taxon>
        <taxon>Magnoliopsida</taxon>
        <taxon>eudicotyledons</taxon>
        <taxon>Gunneridae</taxon>
        <taxon>Pentapetalae</taxon>
        <taxon>rosids</taxon>
        <taxon>malvids</taxon>
        <taxon>Brassicales</taxon>
        <taxon>Brassicaceae</taxon>
        <taxon>Camelineae</taxon>
        <taxon>Arabidopsis</taxon>
    </lineage>
</organism>
<name>A0A5S9T496_ARATH</name>
<dbReference type="InterPro" id="IPR012677">
    <property type="entry name" value="Nucleotide-bd_a/b_plait_sf"/>
</dbReference>
<dbReference type="ExpressionAtlas" id="A0A5S9T496">
    <property type="expression patterns" value="baseline and differential"/>
</dbReference>
<gene>
    <name evidence="4" type="ORF">C24_LOCUS711</name>
</gene>
<feature type="compositionally biased region" description="Low complexity" evidence="2">
    <location>
        <begin position="33"/>
        <end position="47"/>
    </location>
</feature>
<proteinExistence type="predicted"/>
<accession>A0A5S9T496</accession>
<dbReference type="InterPro" id="IPR035979">
    <property type="entry name" value="RBD_domain_sf"/>
</dbReference>
<protein>
    <recommendedName>
        <fullName evidence="3">RRM domain-containing protein</fullName>
    </recommendedName>
</protein>
<sequence length="375" mass="40621">MSAFISCDRMSYSRRSRYSPSLSPYDKRRGRSVSRSLSRSPTRSVSSDAENPGNSLYVTGLSHRVTERDLEDHFAKEGKVTDVHLVLDPWTRESRGFGFISMKSVGDANRCIRSLDHSVLQGRVITVEKARRRRGRTPTPGKYLGLRTARGMTSIDDISLLATLPAGLLAALVVVVEATHLIGADLILQAMGEEEGHPRTHPSIDDADSTLLRDLLHLMIVTTGDATDHTHLTTGGGTGPDPTHVTVEHGTDHLTTCGGTGPDPGHTRLATEHVTDHAHPTTGEETGLIHPTTKEETDPTHLKVVTTEALEGEACHVAYPQGREGKRAEASLGGTTGNLQCVIRGAQDQAPPDPSAHNSLYLLEVDINHSRLLLY</sequence>
<dbReference type="InterPro" id="IPR000504">
    <property type="entry name" value="RRM_dom"/>
</dbReference>
<dbReference type="SMART" id="SM00360">
    <property type="entry name" value="RRM"/>
    <property type="match status" value="1"/>
</dbReference>
<dbReference type="GO" id="GO:0003723">
    <property type="term" value="F:RNA binding"/>
    <property type="evidence" value="ECO:0007669"/>
    <property type="project" value="UniProtKB-UniRule"/>
</dbReference>
<evidence type="ECO:0000256" key="1">
    <source>
        <dbReference type="PROSITE-ProRule" id="PRU00176"/>
    </source>
</evidence>
<dbReference type="SUPFAM" id="SSF54928">
    <property type="entry name" value="RNA-binding domain, RBD"/>
    <property type="match status" value="1"/>
</dbReference>
<dbReference type="PANTHER" id="PTHR48034">
    <property type="entry name" value="TRANSFORMER-2 SEX-DETERMINING PROTEIN-RELATED"/>
    <property type="match status" value="1"/>
</dbReference>
<dbReference type="InterPro" id="IPR050441">
    <property type="entry name" value="RBM"/>
</dbReference>
<feature type="domain" description="RRM" evidence="3">
    <location>
        <begin position="54"/>
        <end position="132"/>
    </location>
</feature>
<dbReference type="PROSITE" id="PS50102">
    <property type="entry name" value="RRM"/>
    <property type="match status" value="1"/>
</dbReference>
<evidence type="ECO:0000313" key="5">
    <source>
        <dbReference type="Proteomes" id="UP000434276"/>
    </source>
</evidence>